<dbReference type="AlphaFoldDB" id="A0A2P2QIN8"/>
<sequence>MPICCKIIFLPGLSFMILIFNSY</sequence>
<proteinExistence type="predicted"/>
<organism evidence="1">
    <name type="scientific">Rhizophora mucronata</name>
    <name type="common">Asiatic mangrove</name>
    <dbReference type="NCBI Taxonomy" id="61149"/>
    <lineage>
        <taxon>Eukaryota</taxon>
        <taxon>Viridiplantae</taxon>
        <taxon>Streptophyta</taxon>
        <taxon>Embryophyta</taxon>
        <taxon>Tracheophyta</taxon>
        <taxon>Spermatophyta</taxon>
        <taxon>Magnoliopsida</taxon>
        <taxon>eudicotyledons</taxon>
        <taxon>Gunneridae</taxon>
        <taxon>Pentapetalae</taxon>
        <taxon>rosids</taxon>
        <taxon>fabids</taxon>
        <taxon>Malpighiales</taxon>
        <taxon>Rhizophoraceae</taxon>
        <taxon>Rhizophora</taxon>
    </lineage>
</organism>
<evidence type="ECO:0000313" key="1">
    <source>
        <dbReference type="EMBL" id="MBX66870.1"/>
    </source>
</evidence>
<protein>
    <submittedName>
        <fullName evidence="1">Uncharacterized protein</fullName>
    </submittedName>
</protein>
<accession>A0A2P2QIN8</accession>
<name>A0A2P2QIN8_RHIMU</name>
<reference evidence="1" key="1">
    <citation type="submission" date="2018-02" db="EMBL/GenBank/DDBJ databases">
        <title>Rhizophora mucronata_Transcriptome.</title>
        <authorList>
            <person name="Meera S.P."/>
            <person name="Sreeshan A."/>
            <person name="Augustine A."/>
        </authorList>
    </citation>
    <scope>NUCLEOTIDE SEQUENCE</scope>
    <source>
        <tissue evidence="1">Leaf</tissue>
    </source>
</reference>
<dbReference type="EMBL" id="GGEC01086386">
    <property type="protein sequence ID" value="MBX66870.1"/>
    <property type="molecule type" value="Transcribed_RNA"/>
</dbReference>